<dbReference type="AlphaFoldDB" id="A0A6L3T1H3"/>
<reference evidence="2 3" key="1">
    <citation type="submission" date="2019-09" db="EMBL/GenBank/DDBJ databases">
        <title>YIM 48816 draft genome.</title>
        <authorList>
            <person name="Jiang L."/>
        </authorList>
    </citation>
    <scope>NUCLEOTIDE SEQUENCE [LARGE SCALE GENOMIC DNA]</scope>
    <source>
        <strain evidence="2 3">YIM 48816</strain>
    </source>
</reference>
<evidence type="ECO:0000313" key="3">
    <source>
        <dbReference type="Proteomes" id="UP000474159"/>
    </source>
</evidence>
<dbReference type="EMBL" id="VZZK01000005">
    <property type="protein sequence ID" value="KAB1080430.1"/>
    <property type="molecule type" value="Genomic_DNA"/>
</dbReference>
<sequence length="62" mass="6476">MSLAAAKARHLTLIRLERVAGEAFGCPDEAPLSAGRARFVLPTTFALATFAAALAATITYLV</sequence>
<keyword evidence="1" id="KW-1133">Transmembrane helix</keyword>
<evidence type="ECO:0000313" key="2">
    <source>
        <dbReference type="EMBL" id="KAB1080430.1"/>
    </source>
</evidence>
<proteinExistence type="predicted"/>
<protein>
    <submittedName>
        <fullName evidence="2">Uncharacterized protein</fullName>
    </submittedName>
</protein>
<dbReference type="Proteomes" id="UP000474159">
    <property type="component" value="Unassembled WGS sequence"/>
</dbReference>
<gene>
    <name evidence="2" type="ORF">F6X53_06990</name>
</gene>
<accession>A0A6L3T1H3</accession>
<dbReference type="RefSeq" id="WP_150998742.1">
    <property type="nucleotide sequence ID" value="NZ_BPQY01000015.1"/>
</dbReference>
<name>A0A6L3T1H3_9HYPH</name>
<keyword evidence="3" id="KW-1185">Reference proteome</keyword>
<keyword evidence="1" id="KW-0812">Transmembrane</keyword>
<dbReference type="OrthoDB" id="8005284at2"/>
<keyword evidence="1" id="KW-0472">Membrane</keyword>
<feature type="transmembrane region" description="Helical" evidence="1">
    <location>
        <begin position="39"/>
        <end position="61"/>
    </location>
</feature>
<comment type="caution">
    <text evidence="2">The sequence shown here is derived from an EMBL/GenBank/DDBJ whole genome shotgun (WGS) entry which is preliminary data.</text>
</comment>
<organism evidence="2 3">
    <name type="scientific">Methylobacterium soli</name>
    <dbReference type="NCBI Taxonomy" id="553447"/>
    <lineage>
        <taxon>Bacteria</taxon>
        <taxon>Pseudomonadati</taxon>
        <taxon>Pseudomonadota</taxon>
        <taxon>Alphaproteobacteria</taxon>
        <taxon>Hyphomicrobiales</taxon>
        <taxon>Methylobacteriaceae</taxon>
        <taxon>Methylobacterium</taxon>
    </lineage>
</organism>
<evidence type="ECO:0000256" key="1">
    <source>
        <dbReference type="SAM" id="Phobius"/>
    </source>
</evidence>